<accession>D4YZH2</accession>
<name>D4YZH2_SPHIU</name>
<reference evidence="1 2" key="1">
    <citation type="journal article" date="2010" name="J. Bacteriol.">
        <title>Complete genome sequence of the representative gamma-hexachlorocyclohexane-degrading bacterium Sphingobium japonicum UT26.</title>
        <authorList>
            <person name="Nagata Y."/>
            <person name="Ohtsubo Y."/>
            <person name="Endo R."/>
            <person name="Ichikawa N."/>
            <person name="Ankai A."/>
            <person name="Oguchi A."/>
            <person name="Fukui S."/>
            <person name="Fujita N."/>
            <person name="Tsuda M."/>
        </authorList>
    </citation>
    <scope>NUCLEOTIDE SEQUENCE [LARGE SCALE GENOMIC DNA]</scope>
    <source>
        <strain evidence="2">DSM 16413 / CCM 7287 / MTCC 6362 / UT26 / NBRC 101211 / UT26S</strain>
    </source>
</reference>
<proteinExistence type="predicted"/>
<protein>
    <submittedName>
        <fullName evidence="1">Uncharacterized protein</fullName>
    </submittedName>
</protein>
<gene>
    <name evidence="1" type="ordered locus">SJA_C1-09200</name>
</gene>
<keyword evidence="2" id="KW-1185">Reference proteome</keyword>
<organism evidence="1 2">
    <name type="scientific">Sphingobium indicum (strain DSM 16413 / CCM 7287 / MTCC 6362 / UT26 / NBRC 101211 / UT26S)</name>
    <name type="common">Sphingobium japonicum</name>
    <dbReference type="NCBI Taxonomy" id="452662"/>
    <lineage>
        <taxon>Bacteria</taxon>
        <taxon>Pseudomonadati</taxon>
        <taxon>Pseudomonadota</taxon>
        <taxon>Alphaproteobacteria</taxon>
        <taxon>Sphingomonadales</taxon>
        <taxon>Sphingomonadaceae</taxon>
        <taxon>Sphingobium</taxon>
    </lineage>
</organism>
<evidence type="ECO:0000313" key="1">
    <source>
        <dbReference type="EMBL" id="BAI95754.1"/>
    </source>
</evidence>
<dbReference type="Proteomes" id="UP000007753">
    <property type="component" value="Chromosome 1"/>
</dbReference>
<sequence>MVNLPRFSQCRHAPASCRGFFPASVNGEGAAEPPRDFSNRCGPLCATAA</sequence>
<dbReference type="KEGG" id="sjp:SJA_C1-09200"/>
<evidence type="ECO:0000313" key="2">
    <source>
        <dbReference type="Proteomes" id="UP000007753"/>
    </source>
</evidence>
<dbReference type="EMBL" id="AP010803">
    <property type="protein sequence ID" value="BAI95754.1"/>
    <property type="molecule type" value="Genomic_DNA"/>
</dbReference>
<dbReference type="AlphaFoldDB" id="D4YZH2"/>
<dbReference type="HOGENOM" id="CLU_3140796_0_0_5"/>